<evidence type="ECO:0000256" key="7">
    <source>
        <dbReference type="ARBA" id="ARBA00023136"/>
    </source>
</evidence>
<evidence type="ECO:0000313" key="9">
    <source>
        <dbReference type="EMBL" id="QSX09625.1"/>
    </source>
</evidence>
<dbReference type="SUPFAM" id="SSF81345">
    <property type="entry name" value="ABC transporter involved in vitamin B12 uptake, BtuC"/>
    <property type="match status" value="1"/>
</dbReference>
<feature type="transmembrane region" description="Helical" evidence="8">
    <location>
        <begin position="54"/>
        <end position="75"/>
    </location>
</feature>
<dbReference type="GO" id="GO:0005886">
    <property type="term" value="C:plasma membrane"/>
    <property type="evidence" value="ECO:0007669"/>
    <property type="project" value="UniProtKB-SubCell"/>
</dbReference>
<protein>
    <submittedName>
        <fullName evidence="9">Iron ABC transporter permease</fullName>
    </submittedName>
</protein>
<sequence length="335" mass="35546">MFLMGLALCVVVFALFAIGIGSAGLSVQQVLRTITGLGDDQTKMILFNIRMPRVFTALVAGVGLAVVGCVMQALLKNPLASASTLGIAQGAAFGASFAIIVLGAGMQNQTLDAITISNPYTVSLCAFLSAMISTVMILGLSQFRKVTPESMILSGVALSTMFAGATTLLQYFAADVKVAAVVFWTFGDLGRTGWREILVMGVVVTAATIFFLWNRWNLNALQHGEETAKGLGVHVKKLRMTGMFVSSMTAATIVSYIGIINFIGLIAPHLIRRFVGNDYRYLLPASAMTGALLLLASDVIARMVVAPIILPIGAITSFLGAPLFLYLLFKGVGHR</sequence>
<keyword evidence="3" id="KW-0813">Transport</keyword>
<reference evidence="9" key="1">
    <citation type="submission" date="2021-03" db="EMBL/GenBank/DDBJ databases">
        <title>Alkalibacter marinus sp. nov., isolated from tidal flat sediment.</title>
        <authorList>
            <person name="Namirimu T."/>
            <person name="Yang J.-A."/>
            <person name="Yang S.-H."/>
            <person name="Kim Y.-J."/>
            <person name="Kwon K.K."/>
        </authorList>
    </citation>
    <scope>NUCLEOTIDE SEQUENCE</scope>
    <source>
        <strain evidence="9">ES005</strain>
    </source>
</reference>
<dbReference type="PANTHER" id="PTHR30472:SF25">
    <property type="entry name" value="ABC TRANSPORTER PERMEASE PROTEIN MJ0876-RELATED"/>
    <property type="match status" value="1"/>
</dbReference>
<evidence type="ECO:0000256" key="2">
    <source>
        <dbReference type="ARBA" id="ARBA00007935"/>
    </source>
</evidence>
<evidence type="ECO:0000256" key="6">
    <source>
        <dbReference type="ARBA" id="ARBA00022989"/>
    </source>
</evidence>
<evidence type="ECO:0000256" key="5">
    <source>
        <dbReference type="ARBA" id="ARBA00022692"/>
    </source>
</evidence>
<accession>A0A975AJH5</accession>
<feature type="transmembrane region" description="Helical" evidence="8">
    <location>
        <begin position="119"/>
        <end position="140"/>
    </location>
</feature>
<keyword evidence="7 8" id="KW-0472">Membrane</keyword>
<dbReference type="Proteomes" id="UP000663499">
    <property type="component" value="Chromosome"/>
</dbReference>
<name>A0A975AJH5_9FIRM</name>
<keyword evidence="5 8" id="KW-0812">Transmembrane</keyword>
<feature type="transmembrane region" description="Helical" evidence="8">
    <location>
        <begin position="87"/>
        <end position="107"/>
    </location>
</feature>
<organism evidence="9 10">
    <name type="scientific">Alkalibacter rhizosphaerae</name>
    <dbReference type="NCBI Taxonomy" id="2815577"/>
    <lineage>
        <taxon>Bacteria</taxon>
        <taxon>Bacillati</taxon>
        <taxon>Bacillota</taxon>
        <taxon>Clostridia</taxon>
        <taxon>Eubacteriales</taxon>
        <taxon>Eubacteriaceae</taxon>
        <taxon>Alkalibacter</taxon>
    </lineage>
</organism>
<feature type="transmembrane region" description="Helical" evidence="8">
    <location>
        <begin position="279"/>
        <end position="296"/>
    </location>
</feature>
<dbReference type="InterPro" id="IPR000522">
    <property type="entry name" value="ABC_transptr_permease_BtuC"/>
</dbReference>
<dbReference type="PANTHER" id="PTHR30472">
    <property type="entry name" value="FERRIC ENTEROBACTIN TRANSPORT SYSTEM PERMEASE PROTEIN"/>
    <property type="match status" value="1"/>
</dbReference>
<feature type="transmembrane region" description="Helical" evidence="8">
    <location>
        <begin position="244"/>
        <end position="267"/>
    </location>
</feature>
<dbReference type="InterPro" id="IPR037294">
    <property type="entry name" value="ABC_BtuC-like"/>
</dbReference>
<dbReference type="Pfam" id="PF01032">
    <property type="entry name" value="FecCD"/>
    <property type="match status" value="1"/>
</dbReference>
<keyword evidence="4" id="KW-1003">Cell membrane</keyword>
<evidence type="ECO:0000313" key="10">
    <source>
        <dbReference type="Proteomes" id="UP000663499"/>
    </source>
</evidence>
<keyword evidence="6 8" id="KW-1133">Transmembrane helix</keyword>
<evidence type="ECO:0000256" key="4">
    <source>
        <dbReference type="ARBA" id="ARBA00022475"/>
    </source>
</evidence>
<dbReference type="AlphaFoldDB" id="A0A975AJH5"/>
<keyword evidence="10" id="KW-1185">Reference proteome</keyword>
<dbReference type="GO" id="GO:0022857">
    <property type="term" value="F:transmembrane transporter activity"/>
    <property type="evidence" value="ECO:0007669"/>
    <property type="project" value="InterPro"/>
</dbReference>
<dbReference type="FunFam" id="1.10.3470.10:FF:000001">
    <property type="entry name" value="Vitamin B12 ABC transporter permease BtuC"/>
    <property type="match status" value="1"/>
</dbReference>
<gene>
    <name evidence="9" type="ORF">J0B03_01505</name>
</gene>
<dbReference type="KEGG" id="alka:J0B03_01505"/>
<feature type="transmembrane region" description="Helical" evidence="8">
    <location>
        <begin position="152"/>
        <end position="173"/>
    </location>
</feature>
<evidence type="ECO:0000256" key="3">
    <source>
        <dbReference type="ARBA" id="ARBA00022448"/>
    </source>
</evidence>
<evidence type="ECO:0000256" key="1">
    <source>
        <dbReference type="ARBA" id="ARBA00004651"/>
    </source>
</evidence>
<dbReference type="Gene3D" id="1.10.3470.10">
    <property type="entry name" value="ABC transporter involved in vitamin B12 uptake, BtuC"/>
    <property type="match status" value="1"/>
</dbReference>
<dbReference type="GO" id="GO:0033214">
    <property type="term" value="P:siderophore-iron import into cell"/>
    <property type="evidence" value="ECO:0007669"/>
    <property type="project" value="TreeGrafter"/>
</dbReference>
<feature type="transmembrane region" description="Helical" evidence="8">
    <location>
        <begin position="308"/>
        <end position="329"/>
    </location>
</feature>
<dbReference type="EMBL" id="CP071444">
    <property type="protein sequence ID" value="QSX09625.1"/>
    <property type="molecule type" value="Genomic_DNA"/>
</dbReference>
<proteinExistence type="inferred from homology"/>
<dbReference type="CDD" id="cd06550">
    <property type="entry name" value="TM_ABC_iron-siderophores_like"/>
    <property type="match status" value="1"/>
</dbReference>
<feature type="transmembrane region" description="Helical" evidence="8">
    <location>
        <begin position="193"/>
        <end position="213"/>
    </location>
</feature>
<comment type="similarity">
    <text evidence="2">Belongs to the binding-protein-dependent transport system permease family. FecCD subfamily.</text>
</comment>
<evidence type="ECO:0000256" key="8">
    <source>
        <dbReference type="SAM" id="Phobius"/>
    </source>
</evidence>
<comment type="subcellular location">
    <subcellularLocation>
        <location evidence="1">Cell membrane</location>
        <topology evidence="1">Multi-pass membrane protein</topology>
    </subcellularLocation>
</comment>